<name>A0A2W5NZV2_9SPHN</name>
<dbReference type="SUPFAM" id="SSF51338">
    <property type="entry name" value="Composite domain of metallo-dependent hydrolases"/>
    <property type="match status" value="1"/>
</dbReference>
<dbReference type="InterPro" id="IPR013108">
    <property type="entry name" value="Amidohydro_3"/>
</dbReference>
<evidence type="ECO:0000256" key="1">
    <source>
        <dbReference type="SAM" id="SignalP"/>
    </source>
</evidence>
<dbReference type="EMBL" id="QFPX01000001">
    <property type="protein sequence ID" value="PZQ57419.1"/>
    <property type="molecule type" value="Genomic_DNA"/>
</dbReference>
<keyword evidence="3" id="KW-0378">Hydrolase</keyword>
<dbReference type="Pfam" id="PF07969">
    <property type="entry name" value="Amidohydro_3"/>
    <property type="match status" value="1"/>
</dbReference>
<dbReference type="AlphaFoldDB" id="A0A2W5NZV2"/>
<protein>
    <submittedName>
        <fullName evidence="3">Amidohydrolase</fullName>
    </submittedName>
</protein>
<accession>A0A2W5NZV2</accession>
<dbReference type="Gene3D" id="2.30.40.10">
    <property type="entry name" value="Urease, subunit C, domain 1"/>
    <property type="match status" value="1"/>
</dbReference>
<dbReference type="PANTHER" id="PTHR22642:SF2">
    <property type="entry name" value="PROTEIN LONG AFTER FAR-RED 3"/>
    <property type="match status" value="1"/>
</dbReference>
<sequence>MFDRRLFLGSGAALLGTAAFARHAFASSAPLDVALIGGSVWTGAGLGGGGARADAIGIVGDRIVAVGAGAVKARTARSTRVVDLKGAFALPAFIDNHTHFLMGSNALTRPDLLSVKNRAEFVARIAAAVKAEPDHWLLGGSWDEQRLGGQLPTREWIDAVSPNTPVAVPRTDLHSYLCNSVALKLAGITRDTPDPEGGVIVRDDKGEPTGVVKDNAKELVNRVIPPLTSAQLEASLRGGIAHGLKHGFAQVHVPDPFDWDCFDALRRLRAKGETDMRFYNFVPLRDWDKMAALIKAEGRGDDWLRWGGVKALVDGSLGARTALFHDPYTDDPHTRGVRVMPLAELREKVIAADRAGLHVTVHAIGDEANDDILDLYAEVEQLHGKRDRRFRVEHAQHIAPATIPRFAKQNVIASVQPYHAVDDGRWAVKRIGETRLNGTYAFGSLIRSGATVTFGSDWPVAPLSAMEGIYAAVMRETIDGANPQGWLPDQKVTVEQSLHAYTVANAYAGFQEDRLGRIAPGFLADITVLDADPTAIDPEKLPKVEVLRTFVAGRERFTAGSA</sequence>
<dbReference type="Proteomes" id="UP000249082">
    <property type="component" value="Unassembled WGS sequence"/>
</dbReference>
<dbReference type="CDD" id="cd01300">
    <property type="entry name" value="YtcJ_like"/>
    <property type="match status" value="1"/>
</dbReference>
<dbReference type="SUPFAM" id="SSF51556">
    <property type="entry name" value="Metallo-dependent hydrolases"/>
    <property type="match status" value="1"/>
</dbReference>
<reference evidence="3 4" key="1">
    <citation type="submission" date="2017-08" db="EMBL/GenBank/DDBJ databases">
        <title>Infants hospitalized years apart are colonized by the same room-sourced microbial strains.</title>
        <authorList>
            <person name="Brooks B."/>
            <person name="Olm M.R."/>
            <person name="Firek B.A."/>
            <person name="Baker R."/>
            <person name="Thomas B.C."/>
            <person name="Morowitz M.J."/>
            <person name="Banfield J.F."/>
        </authorList>
    </citation>
    <scope>NUCLEOTIDE SEQUENCE [LARGE SCALE GENOMIC DNA]</scope>
    <source>
        <strain evidence="3">S2_005_002_R2_33</strain>
    </source>
</reference>
<evidence type="ECO:0000313" key="4">
    <source>
        <dbReference type="Proteomes" id="UP000249082"/>
    </source>
</evidence>
<dbReference type="InterPro" id="IPR033932">
    <property type="entry name" value="YtcJ-like"/>
</dbReference>
<evidence type="ECO:0000313" key="3">
    <source>
        <dbReference type="EMBL" id="PZQ57419.1"/>
    </source>
</evidence>
<dbReference type="PANTHER" id="PTHR22642">
    <property type="entry name" value="IMIDAZOLONEPROPIONASE"/>
    <property type="match status" value="1"/>
</dbReference>
<dbReference type="Gene3D" id="3.20.20.140">
    <property type="entry name" value="Metal-dependent hydrolases"/>
    <property type="match status" value="1"/>
</dbReference>
<feature type="domain" description="Amidohydrolase 3" evidence="2">
    <location>
        <begin position="80"/>
        <end position="555"/>
    </location>
</feature>
<keyword evidence="1" id="KW-0732">Signal</keyword>
<dbReference type="Gene3D" id="3.10.310.70">
    <property type="match status" value="1"/>
</dbReference>
<proteinExistence type="predicted"/>
<comment type="caution">
    <text evidence="3">The sequence shown here is derived from an EMBL/GenBank/DDBJ whole genome shotgun (WGS) entry which is preliminary data.</text>
</comment>
<dbReference type="PROSITE" id="PS51318">
    <property type="entry name" value="TAT"/>
    <property type="match status" value="1"/>
</dbReference>
<dbReference type="GO" id="GO:0016810">
    <property type="term" value="F:hydrolase activity, acting on carbon-nitrogen (but not peptide) bonds"/>
    <property type="evidence" value="ECO:0007669"/>
    <property type="project" value="InterPro"/>
</dbReference>
<feature type="signal peptide" evidence="1">
    <location>
        <begin position="1"/>
        <end position="21"/>
    </location>
</feature>
<evidence type="ECO:0000259" key="2">
    <source>
        <dbReference type="Pfam" id="PF07969"/>
    </source>
</evidence>
<gene>
    <name evidence="3" type="ORF">DI555_00300</name>
</gene>
<organism evidence="3 4">
    <name type="scientific">Novosphingobium pentaromativorans</name>
    <dbReference type="NCBI Taxonomy" id="205844"/>
    <lineage>
        <taxon>Bacteria</taxon>
        <taxon>Pseudomonadati</taxon>
        <taxon>Pseudomonadota</taxon>
        <taxon>Alphaproteobacteria</taxon>
        <taxon>Sphingomonadales</taxon>
        <taxon>Sphingomonadaceae</taxon>
        <taxon>Novosphingobium</taxon>
    </lineage>
</organism>
<feature type="chain" id="PRO_5015914184" evidence="1">
    <location>
        <begin position="22"/>
        <end position="562"/>
    </location>
</feature>
<dbReference type="InterPro" id="IPR006311">
    <property type="entry name" value="TAT_signal"/>
</dbReference>
<dbReference type="InterPro" id="IPR011059">
    <property type="entry name" value="Metal-dep_hydrolase_composite"/>
</dbReference>
<dbReference type="InterPro" id="IPR032466">
    <property type="entry name" value="Metal_Hydrolase"/>
</dbReference>